<dbReference type="Gene3D" id="1.10.10.10">
    <property type="entry name" value="Winged helix-like DNA-binding domain superfamily/Winged helix DNA-binding domain"/>
    <property type="match status" value="1"/>
</dbReference>
<dbReference type="PANTHER" id="PTHR30136">
    <property type="entry name" value="HELIX-TURN-HELIX TRANSCRIPTIONAL REGULATOR, ICLR FAMILY"/>
    <property type="match status" value="1"/>
</dbReference>
<evidence type="ECO:0000256" key="1">
    <source>
        <dbReference type="ARBA" id="ARBA00023015"/>
    </source>
</evidence>
<dbReference type="SUPFAM" id="SSF46785">
    <property type="entry name" value="Winged helix' DNA-binding domain"/>
    <property type="match status" value="1"/>
</dbReference>
<keyword evidence="3" id="KW-0804">Transcription</keyword>
<dbReference type="PROSITE" id="PS51078">
    <property type="entry name" value="ICLR_ED"/>
    <property type="match status" value="1"/>
</dbReference>
<keyword evidence="1" id="KW-0805">Transcription regulation</keyword>
<dbReference type="GO" id="GO:0003700">
    <property type="term" value="F:DNA-binding transcription factor activity"/>
    <property type="evidence" value="ECO:0007669"/>
    <property type="project" value="TreeGrafter"/>
</dbReference>
<dbReference type="AlphaFoldDB" id="A0A5N6S5V2"/>
<dbReference type="Proteomes" id="UP000325415">
    <property type="component" value="Unassembled WGS sequence"/>
</dbReference>
<dbReference type="SUPFAM" id="SSF55781">
    <property type="entry name" value="GAF domain-like"/>
    <property type="match status" value="1"/>
</dbReference>
<dbReference type="Pfam" id="PF09339">
    <property type="entry name" value="HTH_IclR"/>
    <property type="match status" value="1"/>
</dbReference>
<comment type="caution">
    <text evidence="6">The sequence shown here is derived from an EMBL/GenBank/DDBJ whole genome shotgun (WGS) entry which is preliminary data.</text>
</comment>
<reference evidence="6 7" key="1">
    <citation type="submission" date="2018-04" db="EMBL/GenBank/DDBJ databases">
        <authorList>
            <person name="Eckel V.P."/>
            <person name="Vogel R.F."/>
        </authorList>
    </citation>
    <scope>NUCLEOTIDE SEQUENCE [LARGE SCALE GENOMIC DNA]</scope>
    <source>
        <strain evidence="7">TMW 2.1764</strain>
    </source>
</reference>
<keyword evidence="2" id="KW-0238">DNA-binding</keyword>
<evidence type="ECO:0000313" key="6">
    <source>
        <dbReference type="EMBL" id="KAE8129209.1"/>
    </source>
</evidence>
<dbReference type="EMBL" id="QDAG01000003">
    <property type="protein sequence ID" value="KAE8129209.1"/>
    <property type="molecule type" value="Genomic_DNA"/>
</dbReference>
<dbReference type="InterPro" id="IPR036390">
    <property type="entry name" value="WH_DNA-bd_sf"/>
</dbReference>
<protein>
    <submittedName>
        <fullName evidence="6">IclR family transcriptional regulator</fullName>
    </submittedName>
</protein>
<dbReference type="InterPro" id="IPR029016">
    <property type="entry name" value="GAF-like_dom_sf"/>
</dbReference>
<sequence length="361" mass="39320">MIASFLRTASRLAESAPAGDSIKRRAPDTCNSLMYLDVARQRNSCNFHVVKTCCYYAVNKCVYWKHSIGAIAYVTAYATAHVTAAEMRLRLTTSEHVNCYHHCLPLMRLQTQHILALDVTVQWLPAFERIEIHTMGSTHTDTNSNSSIRSVDRALDLLTVVCSEQYSSSGCSLVDCAKTANLSPSTALRFLRSLTQRGFVSRDEDGMFHAGTELLRLGASVLSRSNLMRIAMPAMRSVVGDINESVYLAVRNAEGDCLYIAIEECSQAIRHVSWVGKSIPARSSAAGQVLSGTVAFGESVIERNGVEPDVTAISSPIFVAGRPVAAMSILVPSYRMDSGKAQRCEASLVKACQEVSQQLGA</sequence>
<evidence type="ECO:0000256" key="3">
    <source>
        <dbReference type="ARBA" id="ARBA00023163"/>
    </source>
</evidence>
<proteinExistence type="predicted"/>
<dbReference type="Pfam" id="PF01614">
    <property type="entry name" value="IclR_C"/>
    <property type="match status" value="1"/>
</dbReference>
<keyword evidence="7" id="KW-1185">Reference proteome</keyword>
<dbReference type="SMART" id="SM00346">
    <property type="entry name" value="HTH_ICLR"/>
    <property type="match status" value="1"/>
</dbReference>
<evidence type="ECO:0000259" key="4">
    <source>
        <dbReference type="PROSITE" id="PS51077"/>
    </source>
</evidence>
<name>A0A5N6S5V2_9BIFI</name>
<dbReference type="GO" id="GO:0045892">
    <property type="term" value="P:negative regulation of DNA-templated transcription"/>
    <property type="evidence" value="ECO:0007669"/>
    <property type="project" value="TreeGrafter"/>
</dbReference>
<feature type="domain" description="IclR-ED" evidence="5">
    <location>
        <begin position="213"/>
        <end position="361"/>
    </location>
</feature>
<dbReference type="InterPro" id="IPR005471">
    <property type="entry name" value="Tscrpt_reg_IclR_N"/>
</dbReference>
<dbReference type="Gene3D" id="3.30.450.40">
    <property type="match status" value="2"/>
</dbReference>
<evidence type="ECO:0000256" key="2">
    <source>
        <dbReference type="ARBA" id="ARBA00023125"/>
    </source>
</evidence>
<feature type="domain" description="HTH iclR-type" evidence="4">
    <location>
        <begin position="148"/>
        <end position="212"/>
    </location>
</feature>
<gene>
    <name evidence="6" type="ORF">DDE84_03820</name>
</gene>
<organism evidence="6 7">
    <name type="scientific">Bifidobacterium tibiigranuli</name>
    <dbReference type="NCBI Taxonomy" id="2172043"/>
    <lineage>
        <taxon>Bacteria</taxon>
        <taxon>Bacillati</taxon>
        <taxon>Actinomycetota</taxon>
        <taxon>Actinomycetes</taxon>
        <taxon>Bifidobacteriales</taxon>
        <taxon>Bifidobacteriaceae</taxon>
        <taxon>Bifidobacterium</taxon>
    </lineage>
</organism>
<dbReference type="GO" id="GO:0003677">
    <property type="term" value="F:DNA binding"/>
    <property type="evidence" value="ECO:0007669"/>
    <property type="project" value="UniProtKB-KW"/>
</dbReference>
<dbReference type="InterPro" id="IPR014757">
    <property type="entry name" value="Tscrpt_reg_IclR_C"/>
</dbReference>
<dbReference type="InterPro" id="IPR036388">
    <property type="entry name" value="WH-like_DNA-bd_sf"/>
</dbReference>
<dbReference type="InterPro" id="IPR050707">
    <property type="entry name" value="HTH_MetabolicPath_Reg"/>
</dbReference>
<dbReference type="PROSITE" id="PS51077">
    <property type="entry name" value="HTH_ICLR"/>
    <property type="match status" value="1"/>
</dbReference>
<evidence type="ECO:0000313" key="7">
    <source>
        <dbReference type="Proteomes" id="UP000325415"/>
    </source>
</evidence>
<evidence type="ECO:0000259" key="5">
    <source>
        <dbReference type="PROSITE" id="PS51078"/>
    </source>
</evidence>
<accession>A0A5N6S5V2</accession>
<dbReference type="PANTHER" id="PTHR30136:SF24">
    <property type="entry name" value="HTH-TYPE TRANSCRIPTIONAL REPRESSOR ALLR"/>
    <property type="match status" value="1"/>
</dbReference>